<feature type="compositionally biased region" description="Basic and acidic residues" evidence="8">
    <location>
        <begin position="311"/>
        <end position="322"/>
    </location>
</feature>
<feature type="non-terminal residue" evidence="10">
    <location>
        <position position="361"/>
    </location>
</feature>
<dbReference type="FunFam" id="1.10.10.60:FF:000177">
    <property type="entry name" value="Homeobox protein DBX1"/>
    <property type="match status" value="1"/>
</dbReference>
<dbReference type="InterPro" id="IPR001356">
    <property type="entry name" value="HD"/>
</dbReference>
<comment type="subcellular location">
    <subcellularLocation>
        <location evidence="6 7">Nucleus</location>
    </subcellularLocation>
</comment>
<dbReference type="AlphaFoldDB" id="A0A851PH22"/>
<dbReference type="PROSITE" id="PS00027">
    <property type="entry name" value="HOMEOBOX_1"/>
    <property type="match status" value="1"/>
</dbReference>
<keyword evidence="2 6" id="KW-0238">DNA-binding</keyword>
<feature type="DNA-binding region" description="Homeobox" evidence="6">
    <location>
        <begin position="194"/>
        <end position="253"/>
    </location>
</feature>
<evidence type="ECO:0000256" key="6">
    <source>
        <dbReference type="PROSITE-ProRule" id="PRU00108"/>
    </source>
</evidence>
<dbReference type="Gene3D" id="1.10.10.60">
    <property type="entry name" value="Homeodomain-like"/>
    <property type="match status" value="1"/>
</dbReference>
<keyword evidence="1" id="KW-0217">Developmental protein</keyword>
<protein>
    <submittedName>
        <fullName evidence="10">DBX1 protein</fullName>
    </submittedName>
</protein>
<accession>A0A851PH22</accession>
<evidence type="ECO:0000256" key="8">
    <source>
        <dbReference type="SAM" id="MobiDB-lite"/>
    </source>
</evidence>
<evidence type="ECO:0000256" key="1">
    <source>
        <dbReference type="ARBA" id="ARBA00022473"/>
    </source>
</evidence>
<sequence length="361" mass="39427">MMFPSLIAPPAVYPSLLRPTPTLTLPQSLQSAFSSHSSFLVEDLIRISRPTGYLPRTAPPPSMSPPASTARTESGTPELTGSTTAGSRRICSPQTSSSDSTFLKFGVNAILSSAPRAETSPALLQSVPPKTFSFPSFSGPQVDGCPPEVQGGGRWGPVPLCSALCVPPTAASAVVPIPGTFSWPLAARGKPRRGMLRRAVFSDVQRKALEKMFQKQKYISKPDRKKLAAKLGLKDSQVKIWFQNRRMKWRNSKERELLSSGGCREQTLPTKFNPHPDLSDVGKKCSGEEEEEEVPPVCPPSPRHPLTYHQSPEHLHLRDRLDSQMSPSPSHSSSPSKPSDFSDSEEEDDEGEEEEEEITVS</sequence>
<dbReference type="InterPro" id="IPR020479">
    <property type="entry name" value="HD_metazoa"/>
</dbReference>
<keyword evidence="4 6" id="KW-0539">Nucleus</keyword>
<dbReference type="OrthoDB" id="10048112at2759"/>
<dbReference type="InterPro" id="IPR009057">
    <property type="entry name" value="Homeodomain-like_sf"/>
</dbReference>
<name>A0A851PH22_ANHAN</name>
<gene>
    <name evidence="10" type="primary">Dbx1</name>
    <name evidence="10" type="ORF">ANHANH_R11372</name>
</gene>
<keyword evidence="11" id="KW-1185">Reference proteome</keyword>
<comment type="caution">
    <text evidence="10">The sequence shown here is derived from an EMBL/GenBank/DDBJ whole genome shotgun (WGS) entry which is preliminary data.</text>
</comment>
<feature type="compositionally biased region" description="Acidic residues" evidence="8">
    <location>
        <begin position="342"/>
        <end position="361"/>
    </location>
</feature>
<feature type="compositionally biased region" description="Polar residues" evidence="8">
    <location>
        <begin position="73"/>
        <end position="94"/>
    </location>
</feature>
<dbReference type="EMBL" id="WBMU01000385">
    <property type="protein sequence ID" value="NXC67340.1"/>
    <property type="molecule type" value="Genomic_DNA"/>
</dbReference>
<dbReference type="Pfam" id="PF00046">
    <property type="entry name" value="Homeodomain"/>
    <property type="match status" value="1"/>
</dbReference>
<dbReference type="PANTHER" id="PTHR24331">
    <property type="entry name" value="DBX"/>
    <property type="match status" value="1"/>
</dbReference>
<dbReference type="PRINTS" id="PR00024">
    <property type="entry name" value="HOMEOBOX"/>
</dbReference>
<dbReference type="GO" id="GO:0000981">
    <property type="term" value="F:DNA-binding transcription factor activity, RNA polymerase II-specific"/>
    <property type="evidence" value="ECO:0007669"/>
    <property type="project" value="InterPro"/>
</dbReference>
<evidence type="ECO:0000313" key="11">
    <source>
        <dbReference type="Proteomes" id="UP000657035"/>
    </source>
</evidence>
<dbReference type="Proteomes" id="UP000657035">
    <property type="component" value="Unassembled WGS sequence"/>
</dbReference>
<dbReference type="PRINTS" id="PR00031">
    <property type="entry name" value="HTHREPRESSR"/>
</dbReference>
<proteinExistence type="inferred from homology"/>
<comment type="similarity">
    <text evidence="5">Belongs to the H2.0 homeobox family.</text>
</comment>
<evidence type="ECO:0000259" key="9">
    <source>
        <dbReference type="PROSITE" id="PS50071"/>
    </source>
</evidence>
<dbReference type="SUPFAM" id="SSF46689">
    <property type="entry name" value="Homeodomain-like"/>
    <property type="match status" value="1"/>
</dbReference>
<feature type="compositionally biased region" description="Low complexity" evidence="8">
    <location>
        <begin position="326"/>
        <end position="341"/>
    </location>
</feature>
<evidence type="ECO:0000313" key="10">
    <source>
        <dbReference type="EMBL" id="NXC67340.1"/>
    </source>
</evidence>
<dbReference type="InterPro" id="IPR017970">
    <property type="entry name" value="Homeobox_CS"/>
</dbReference>
<evidence type="ECO:0000256" key="4">
    <source>
        <dbReference type="ARBA" id="ARBA00023242"/>
    </source>
</evidence>
<dbReference type="SMART" id="SM00389">
    <property type="entry name" value="HOX"/>
    <property type="match status" value="1"/>
</dbReference>
<feature type="domain" description="Homeobox" evidence="9">
    <location>
        <begin position="192"/>
        <end position="252"/>
    </location>
</feature>
<evidence type="ECO:0000256" key="2">
    <source>
        <dbReference type="ARBA" id="ARBA00023125"/>
    </source>
</evidence>
<reference evidence="10" key="1">
    <citation type="submission" date="2019-09" db="EMBL/GenBank/DDBJ databases">
        <title>Bird 10,000 Genomes (B10K) Project - Family phase.</title>
        <authorList>
            <person name="Zhang G."/>
        </authorList>
    </citation>
    <scope>NUCLEOTIDE SEQUENCE</scope>
    <source>
        <strain evidence="10">B10K-CU-031-38</strain>
    </source>
</reference>
<organism evidence="10 11">
    <name type="scientific">Anhinga anhinga</name>
    <name type="common">Anhinga</name>
    <name type="synonym">Plotus anhinga</name>
    <dbReference type="NCBI Taxonomy" id="56067"/>
    <lineage>
        <taxon>Eukaryota</taxon>
        <taxon>Metazoa</taxon>
        <taxon>Chordata</taxon>
        <taxon>Craniata</taxon>
        <taxon>Vertebrata</taxon>
        <taxon>Euteleostomi</taxon>
        <taxon>Archelosauria</taxon>
        <taxon>Archosauria</taxon>
        <taxon>Dinosauria</taxon>
        <taxon>Saurischia</taxon>
        <taxon>Theropoda</taxon>
        <taxon>Coelurosauria</taxon>
        <taxon>Aves</taxon>
        <taxon>Neognathae</taxon>
        <taxon>Neoaves</taxon>
        <taxon>Aequornithes</taxon>
        <taxon>Suliformes</taxon>
        <taxon>Anhingidae</taxon>
        <taxon>Anhinga</taxon>
    </lineage>
</organism>
<evidence type="ECO:0000256" key="5">
    <source>
        <dbReference type="ARBA" id="ARBA00038504"/>
    </source>
</evidence>
<feature type="compositionally biased region" description="Basic and acidic residues" evidence="8">
    <location>
        <begin position="277"/>
        <end position="287"/>
    </location>
</feature>
<dbReference type="CDD" id="cd00086">
    <property type="entry name" value="homeodomain"/>
    <property type="match status" value="1"/>
</dbReference>
<dbReference type="PANTHER" id="PTHR24331:SF6">
    <property type="entry name" value="HOMEOBOX PROTEIN DBX1"/>
    <property type="match status" value="1"/>
</dbReference>
<evidence type="ECO:0000256" key="3">
    <source>
        <dbReference type="ARBA" id="ARBA00023155"/>
    </source>
</evidence>
<keyword evidence="3 6" id="KW-0371">Homeobox</keyword>
<feature type="region of interest" description="Disordered" evidence="8">
    <location>
        <begin position="51"/>
        <end position="94"/>
    </location>
</feature>
<feature type="region of interest" description="Disordered" evidence="8">
    <location>
        <begin position="257"/>
        <end position="361"/>
    </location>
</feature>
<evidence type="ECO:0000256" key="7">
    <source>
        <dbReference type="RuleBase" id="RU000682"/>
    </source>
</evidence>
<dbReference type="GO" id="GO:0003677">
    <property type="term" value="F:DNA binding"/>
    <property type="evidence" value="ECO:0007669"/>
    <property type="project" value="UniProtKB-UniRule"/>
</dbReference>
<dbReference type="GO" id="GO:0005634">
    <property type="term" value="C:nucleus"/>
    <property type="evidence" value="ECO:0007669"/>
    <property type="project" value="UniProtKB-SubCell"/>
</dbReference>
<dbReference type="InterPro" id="IPR000047">
    <property type="entry name" value="HTH_motif"/>
</dbReference>
<dbReference type="GO" id="GO:0021515">
    <property type="term" value="P:cell differentiation in spinal cord"/>
    <property type="evidence" value="ECO:0007669"/>
    <property type="project" value="TreeGrafter"/>
</dbReference>
<dbReference type="InterPro" id="IPR051662">
    <property type="entry name" value="H2.0_Homeobox_NeuralPatt"/>
</dbReference>
<dbReference type="PROSITE" id="PS50071">
    <property type="entry name" value="HOMEOBOX_2"/>
    <property type="match status" value="1"/>
</dbReference>
<feature type="non-terminal residue" evidence="10">
    <location>
        <position position="1"/>
    </location>
</feature>